<protein>
    <submittedName>
        <fullName evidence="1">Uncharacterized protein</fullName>
    </submittedName>
</protein>
<evidence type="ECO:0000313" key="1">
    <source>
        <dbReference type="EMBL" id="QHF13244.1"/>
    </source>
</evidence>
<name>A0ABX6HRV8_9BURK</name>
<accession>A0ABX6HRV8</accession>
<organism evidence="1 2">
    <name type="scientific">Pandoraea fibrosis</name>
    <dbReference type="NCBI Taxonomy" id="1891094"/>
    <lineage>
        <taxon>Bacteria</taxon>
        <taxon>Pseudomonadati</taxon>
        <taxon>Pseudomonadota</taxon>
        <taxon>Betaproteobacteria</taxon>
        <taxon>Burkholderiales</taxon>
        <taxon>Burkholderiaceae</taxon>
        <taxon>Pandoraea</taxon>
    </lineage>
</organism>
<evidence type="ECO:0000313" key="2">
    <source>
        <dbReference type="Proteomes" id="UP000035080"/>
    </source>
</evidence>
<dbReference type="RefSeq" id="WP_144400437.1">
    <property type="nucleotide sequence ID" value="NZ_CP047385.1"/>
</dbReference>
<sequence>MAFAQGNNCDCQQYVGSCEAAINVVPTSATKGSYGAELQIRSTAPQCSKVDYYVDGTPYFTILSQGNQAEDRIFGQKPLSRANVSGVSCRLCRRTDASVPSQGGAPTSATLAIAGRWHAPACPGAAGWWGSGGAPRDVTVSLALNGTMVSGTLNEHSADYSYSASLSGSLSSGTAKLTSSVGSTHDMTLSSDQQTLTDRWCNKDGGCEACQMTRQ</sequence>
<reference evidence="1 2" key="1">
    <citation type="journal article" date="2015" name="Genome Announc.">
        <title>Genome Sequences of Two Pandoraea pnomenusa Isolates Recovered 11 Months Apart from a Cystic Fibrosis Patient.</title>
        <authorList>
            <person name="Ee R."/>
            <person name="Ambrose M."/>
            <person name="Lazenby J."/>
            <person name="Williams P."/>
            <person name="Chan K.G."/>
            <person name="Roddam L."/>
        </authorList>
    </citation>
    <scope>NUCLEOTIDE SEQUENCE [LARGE SCALE GENOMIC DNA]</scope>
    <source>
        <strain evidence="1 2">6399</strain>
    </source>
</reference>
<dbReference type="Proteomes" id="UP000035080">
    <property type="component" value="Chromosome"/>
</dbReference>
<gene>
    <name evidence="1" type="ORF">PI93_011800</name>
</gene>
<keyword evidence="2" id="KW-1185">Reference proteome</keyword>
<proteinExistence type="predicted"/>
<dbReference type="EMBL" id="CP047385">
    <property type="protein sequence ID" value="QHF13244.1"/>
    <property type="molecule type" value="Genomic_DNA"/>
</dbReference>